<comment type="caution">
    <text evidence="7">The sequence shown here is derived from an EMBL/GenBank/DDBJ whole genome shotgun (WGS) entry which is preliminary data.</text>
</comment>
<comment type="subcellular location">
    <subcellularLocation>
        <location evidence="1">Membrane</location>
        <topology evidence="1">Single-pass membrane protein</topology>
    </subcellularLocation>
</comment>
<keyword evidence="3 6" id="KW-0812">Transmembrane</keyword>
<dbReference type="RefSeq" id="WP_087288033.1">
    <property type="nucleotide sequence ID" value="NZ_NFJD01000002.1"/>
</dbReference>
<name>A0A1Y4DDK0_9BACT</name>
<dbReference type="SUPFAM" id="SSF54523">
    <property type="entry name" value="Pili subunits"/>
    <property type="match status" value="1"/>
</dbReference>
<accession>A0A1Y4DDK0</accession>
<dbReference type="InterPro" id="IPR045584">
    <property type="entry name" value="Pilin-like"/>
</dbReference>
<dbReference type="AlphaFoldDB" id="A0A1Y4DDK0"/>
<evidence type="ECO:0000256" key="6">
    <source>
        <dbReference type="SAM" id="Phobius"/>
    </source>
</evidence>
<evidence type="ECO:0000256" key="4">
    <source>
        <dbReference type="ARBA" id="ARBA00022989"/>
    </source>
</evidence>
<keyword evidence="8" id="KW-1185">Reference proteome</keyword>
<dbReference type="Pfam" id="PF07963">
    <property type="entry name" value="N_methyl"/>
    <property type="match status" value="1"/>
</dbReference>
<keyword evidence="4 6" id="KW-1133">Transmembrane helix</keyword>
<evidence type="ECO:0000313" key="7">
    <source>
        <dbReference type="EMBL" id="OUO56945.1"/>
    </source>
</evidence>
<dbReference type="PANTHER" id="PTHR30093:SF44">
    <property type="entry name" value="TYPE II SECRETION SYSTEM CORE PROTEIN G"/>
    <property type="match status" value="1"/>
</dbReference>
<dbReference type="Proteomes" id="UP000196368">
    <property type="component" value="Unassembled WGS sequence"/>
</dbReference>
<dbReference type="Gene3D" id="3.30.700.10">
    <property type="entry name" value="Glycoprotein, Type 4 Pilin"/>
    <property type="match status" value="1"/>
</dbReference>
<dbReference type="NCBIfam" id="TIGR02532">
    <property type="entry name" value="IV_pilin_GFxxxE"/>
    <property type="match status" value="1"/>
</dbReference>
<reference evidence="8" key="1">
    <citation type="submission" date="2017-04" db="EMBL/GenBank/DDBJ databases">
        <title>Function of individual gut microbiota members based on whole genome sequencing of pure cultures obtained from chicken caecum.</title>
        <authorList>
            <person name="Medvecky M."/>
            <person name="Cejkova D."/>
            <person name="Polansky O."/>
            <person name="Karasova D."/>
            <person name="Kubasova T."/>
            <person name="Cizek A."/>
            <person name="Rychlik I."/>
        </authorList>
    </citation>
    <scope>NUCLEOTIDE SEQUENCE [LARGE SCALE GENOMIC DNA]</scope>
    <source>
        <strain evidence="8">An273</strain>
    </source>
</reference>
<feature type="transmembrane region" description="Helical" evidence="6">
    <location>
        <begin position="15"/>
        <end position="37"/>
    </location>
</feature>
<keyword evidence="5 6" id="KW-0472">Membrane</keyword>
<evidence type="ECO:0000256" key="1">
    <source>
        <dbReference type="ARBA" id="ARBA00004167"/>
    </source>
</evidence>
<evidence type="ECO:0000313" key="8">
    <source>
        <dbReference type="Proteomes" id="UP000196368"/>
    </source>
</evidence>
<evidence type="ECO:0008006" key="9">
    <source>
        <dbReference type="Google" id="ProtNLM"/>
    </source>
</evidence>
<proteinExistence type="predicted"/>
<evidence type="ECO:0000256" key="2">
    <source>
        <dbReference type="ARBA" id="ARBA00022481"/>
    </source>
</evidence>
<keyword evidence="2" id="KW-0488">Methylation</keyword>
<protein>
    <recommendedName>
        <fullName evidence="9">Prepilin-type cleavage/methylation domain-containing protein</fullName>
    </recommendedName>
</protein>
<dbReference type="EMBL" id="NFJD01000002">
    <property type="protein sequence ID" value="OUO56945.1"/>
    <property type="molecule type" value="Genomic_DNA"/>
</dbReference>
<evidence type="ECO:0000256" key="5">
    <source>
        <dbReference type="ARBA" id="ARBA00023136"/>
    </source>
</evidence>
<dbReference type="InterPro" id="IPR012902">
    <property type="entry name" value="N_methyl_site"/>
</dbReference>
<evidence type="ECO:0000256" key="3">
    <source>
        <dbReference type="ARBA" id="ARBA00022692"/>
    </source>
</evidence>
<sequence length="182" mass="19855">MAKIYQKSFPGGKNAGFTLIELLVVVLIIGILAAVAVPQYQKAVEKSRAAQGIQMLGSIYEAQKLWYLQMGGNINNSGVNEWEDLSIDLPCNSKGTSGPADNHVLTCNSNFFTYTLGGTGGGGRVWYQNWAFHPNAVTPDYVLGTEEDKTFFCCSSEAQKCRNIGMTKPRGKDYASGVPCYY</sequence>
<gene>
    <name evidence="7" type="ORF">B5F75_03620</name>
</gene>
<dbReference type="GO" id="GO:0016020">
    <property type="term" value="C:membrane"/>
    <property type="evidence" value="ECO:0007669"/>
    <property type="project" value="UniProtKB-SubCell"/>
</dbReference>
<dbReference type="PANTHER" id="PTHR30093">
    <property type="entry name" value="GENERAL SECRETION PATHWAY PROTEIN G"/>
    <property type="match status" value="1"/>
</dbReference>
<organism evidence="7 8">
    <name type="scientific">Candidatus Avelusimicrobium gallicola</name>
    <dbReference type="NCBI Taxonomy" id="2562704"/>
    <lineage>
        <taxon>Bacteria</taxon>
        <taxon>Pseudomonadati</taxon>
        <taxon>Elusimicrobiota</taxon>
        <taxon>Elusimicrobia</taxon>
        <taxon>Elusimicrobiales</taxon>
        <taxon>Elusimicrobiaceae</taxon>
        <taxon>Candidatus Avelusimicrobium</taxon>
    </lineage>
</organism>
<dbReference type="PROSITE" id="PS00409">
    <property type="entry name" value="PROKAR_NTER_METHYL"/>
    <property type="match status" value="1"/>
</dbReference>